<sequence length="327" mass="37787">MGQDEEFITDGISRFFSSHSNELKSKMKRLDYIIGRAHWLSVGHYKEELLRSMLRQLLPKKYEVSTGFILTLDEEGHEIKSKQQDIIIWNSYEYAAIFRDDDFVIVPPEACRAVIEVKSTLTKQTMVKALSSTDEFWSFIKTPLCLDIYIAKYIFAYDSSLSFPTGYFDAIFDFYENDVDGQLSLAQRLDFTSANFPDKKFAQLATIDGIFVLGGFAILRDIEYFSQGVVKFVFNAFELASCGDDHTYSFFEHTLNTIINSPSDSVGMYYVKQPGLFSLMQKIELKQPESERVMVYPYTDDVLSRYKNMPSSYLYRKISSKYPLIEP</sequence>
<dbReference type="RefSeq" id="WP_086482489.1">
    <property type="nucleotide sequence ID" value="NZ_CP034302.1"/>
</dbReference>
<dbReference type="Proteomes" id="UP000464718">
    <property type="component" value="Plasmid pvpsd2016-3"/>
</dbReference>
<evidence type="ECO:0000313" key="2">
    <source>
        <dbReference type="EMBL" id="QHH13248.1"/>
    </source>
</evidence>
<dbReference type="AlphaFoldDB" id="A0AAX1G0T8"/>
<organism evidence="2 3">
    <name type="scientific">Vibrio parahaemolyticus</name>
    <dbReference type="NCBI Taxonomy" id="670"/>
    <lineage>
        <taxon>Bacteria</taxon>
        <taxon>Pseudomonadati</taxon>
        <taxon>Pseudomonadota</taxon>
        <taxon>Gammaproteobacteria</taxon>
        <taxon>Vibrionales</taxon>
        <taxon>Vibrionaceae</taxon>
        <taxon>Vibrio</taxon>
    </lineage>
</organism>
<evidence type="ECO:0000313" key="3">
    <source>
        <dbReference type="Proteomes" id="UP000464718"/>
    </source>
</evidence>
<protein>
    <recommendedName>
        <fullName evidence="1">DUF6602 domain-containing protein</fullName>
    </recommendedName>
</protein>
<name>A0AAX1G0T8_VIBPH</name>
<keyword evidence="2" id="KW-0614">Plasmid</keyword>
<dbReference type="InterPro" id="IPR046537">
    <property type="entry name" value="DUF6602"/>
</dbReference>
<reference evidence="2 3" key="1">
    <citation type="submission" date="2018-12" db="EMBL/GenBank/DDBJ databases">
        <title>Genomic insights into the evolutionary origins and pathogenicity of five Vibrio parahaemolyticus strains isolated from the shrimp with acute hepatopancreatic necrosis disease (AHPND).</title>
        <authorList>
            <person name="Yang Q."/>
            <person name="Dong X."/>
            <person name="Xie G."/>
            <person name="Fu S."/>
            <person name="Zou P."/>
            <person name="Sun J."/>
            <person name="Wang Y."/>
            <person name="Huang J."/>
        </authorList>
    </citation>
    <scope>NUCLEOTIDE SEQUENCE [LARGE SCALE GENOMIC DNA]</scope>
    <source>
        <strain evidence="2 3">20160303005-1</strain>
        <plasmid evidence="3">pvpsd2016-3</plasmid>
    </source>
</reference>
<geneLocation type="plasmid" evidence="3">
    <name>pvpsd2016-3</name>
</geneLocation>
<dbReference type="CDD" id="cd21173">
    <property type="entry name" value="NucC-like"/>
    <property type="match status" value="1"/>
</dbReference>
<proteinExistence type="predicted"/>
<feature type="domain" description="DUF6602" evidence="1">
    <location>
        <begin position="40"/>
        <end position="133"/>
    </location>
</feature>
<evidence type="ECO:0000259" key="1">
    <source>
        <dbReference type="Pfam" id="PF20247"/>
    </source>
</evidence>
<dbReference type="EMBL" id="CP034302">
    <property type="protein sequence ID" value="QHH13248.1"/>
    <property type="molecule type" value="Genomic_DNA"/>
</dbReference>
<dbReference type="Pfam" id="PF20247">
    <property type="entry name" value="DUF6602"/>
    <property type="match status" value="1"/>
</dbReference>
<gene>
    <name evidence="2" type="ORF">EHC69_28745</name>
</gene>
<accession>A0AAX1G0T8</accession>